<dbReference type="AlphaFoldDB" id="A0A9Q9XP96"/>
<sequence>MFIATTLLMVRTKRRRPLSGAPAQEGWSIKITLSVYTYLTTGEKRALKELRDNTNMVIKSADKGNATVILDRAHYIGEGLRQLSVRNHYHPLEGPVYLETAKEVEDILEDMVQKRVINGKQKKYLMGEGPPRPRLFYLLPKIHKEPAKWSIPFVVPPGRPIVSDCNSETYCTAEYIEHFLNPLSTRHPSYLKDTYDFISKIGKLKIPSNSFLFTIDIDSLYTNIDTPTGITAVQNCMKKYPDPHRPDEHLLKLLEINLTKNDFEFDSKFYLQVKGTAMGKKFAPSYANIFMADWEQTALATSALKPLAYFQ</sequence>
<evidence type="ECO:0000313" key="1">
    <source>
        <dbReference type="RefSeq" id="XP_042605507.1"/>
    </source>
</evidence>
<dbReference type="PANTHER" id="PTHR21301">
    <property type="entry name" value="REVERSE TRANSCRIPTASE"/>
    <property type="match status" value="1"/>
</dbReference>
<dbReference type="KEGG" id="ccar:122141649"/>
<organism evidence="1">
    <name type="scientific">Cyprinus carpio</name>
    <name type="common">Common carp</name>
    <dbReference type="NCBI Taxonomy" id="7962"/>
    <lineage>
        <taxon>Eukaryota</taxon>
        <taxon>Metazoa</taxon>
        <taxon>Chordata</taxon>
        <taxon>Craniata</taxon>
        <taxon>Vertebrata</taxon>
        <taxon>Euteleostomi</taxon>
        <taxon>Actinopterygii</taxon>
        <taxon>Neopterygii</taxon>
        <taxon>Teleostei</taxon>
        <taxon>Ostariophysi</taxon>
        <taxon>Cypriniformes</taxon>
        <taxon>Cyprinidae</taxon>
        <taxon>Cyprininae</taxon>
        <taxon>Cyprinus</taxon>
    </lineage>
</organism>
<name>A0A9Q9XP96_CYPCA</name>
<protein>
    <submittedName>
        <fullName evidence="1">Uncharacterized protein LOC122141649</fullName>
    </submittedName>
</protein>
<proteinExistence type="predicted"/>
<dbReference type="Proteomes" id="UP001155660">
    <property type="component" value="Chromosome A4"/>
</dbReference>
<dbReference type="GeneID" id="122141649"/>
<accession>A0A9Q9XP96</accession>
<gene>
    <name evidence="1" type="primary">LOC122141649</name>
</gene>
<reference evidence="1" key="1">
    <citation type="submission" date="2025-08" db="UniProtKB">
        <authorList>
            <consortium name="RefSeq"/>
        </authorList>
    </citation>
    <scope>IDENTIFICATION</scope>
    <source>
        <tissue evidence="1">Muscle</tissue>
    </source>
</reference>
<dbReference type="PANTHER" id="PTHR21301:SF10">
    <property type="entry name" value="REVERSE TRANSCRIPTASE DOMAIN-CONTAINING PROTEIN"/>
    <property type="match status" value="1"/>
</dbReference>
<dbReference type="OrthoDB" id="8946688at2759"/>
<dbReference type="RefSeq" id="XP_042605507.1">
    <property type="nucleotide sequence ID" value="XM_042749573.1"/>
</dbReference>